<dbReference type="PANTHER" id="PTHR46401:SF2">
    <property type="entry name" value="GLYCOSYLTRANSFERASE WBBK-RELATED"/>
    <property type="match status" value="1"/>
</dbReference>
<proteinExistence type="predicted"/>
<evidence type="ECO:0000259" key="2">
    <source>
        <dbReference type="Pfam" id="PF00534"/>
    </source>
</evidence>
<gene>
    <name evidence="4" type="ORF">GCM10022250_01190</name>
</gene>
<dbReference type="PANTHER" id="PTHR46401">
    <property type="entry name" value="GLYCOSYLTRANSFERASE WBBK-RELATED"/>
    <property type="match status" value="1"/>
</dbReference>
<dbReference type="Pfam" id="PF13439">
    <property type="entry name" value="Glyco_transf_4"/>
    <property type="match status" value="1"/>
</dbReference>
<dbReference type="Gene3D" id="3.40.50.2000">
    <property type="entry name" value="Glycogen Phosphorylase B"/>
    <property type="match status" value="2"/>
</dbReference>
<sequence length="369" mass="42795">MKILYDHQIFTEQQYGGISRYFFELIKRYENNENSCEVATFFSNNAYYNKSFNPSLNKFLPENNFKGKVRLANYLNKVQSLNKVAKGDFDVFHPTYYNDSFISKIKNKPFVVTFYDMIHEKFSDQFEILKSDDKILDNKKRLLEKSSRVIAISQTTKNDIIELFDVDSSKIDVVYLGSSLENFNIENKSLVEEDYVLFVGNRGNYKNFDFFLNAIAELLIQENLKLVCAGGGEFSHEERILISFLKLDSRVIFKKILNDNDLSNYYSNALFFCFPSLYEGFGIPVLEAFASGCPILLSNGGSLPEVGGDAAIYFDPTDQDSLRKSMIELLNDEKLRFLLKEKGYKRLEKFSWDKTFENHLDVYKSIIKV</sequence>
<evidence type="ECO:0000313" key="4">
    <source>
        <dbReference type="EMBL" id="GAA4120557.1"/>
    </source>
</evidence>
<evidence type="ECO:0000313" key="5">
    <source>
        <dbReference type="Proteomes" id="UP001501333"/>
    </source>
</evidence>
<protein>
    <submittedName>
        <fullName evidence="4">Glycosyltransferase family 1 protein</fullName>
    </submittedName>
</protein>
<dbReference type="Pfam" id="PF00534">
    <property type="entry name" value="Glycos_transf_1"/>
    <property type="match status" value="1"/>
</dbReference>
<organism evidence="4 5">
    <name type="scientific">Flavobacterium chungbukense</name>
    <dbReference type="NCBI Taxonomy" id="877464"/>
    <lineage>
        <taxon>Bacteria</taxon>
        <taxon>Pseudomonadati</taxon>
        <taxon>Bacteroidota</taxon>
        <taxon>Flavobacteriia</taxon>
        <taxon>Flavobacteriales</taxon>
        <taxon>Flavobacteriaceae</taxon>
        <taxon>Flavobacterium</taxon>
    </lineage>
</organism>
<keyword evidence="5" id="KW-1185">Reference proteome</keyword>
<evidence type="ECO:0000256" key="1">
    <source>
        <dbReference type="ARBA" id="ARBA00022679"/>
    </source>
</evidence>
<dbReference type="RefSeq" id="WP_229354959.1">
    <property type="nucleotide sequence ID" value="NZ_BAABAO010000001.1"/>
</dbReference>
<dbReference type="EMBL" id="BAABAO010000001">
    <property type="protein sequence ID" value="GAA4120557.1"/>
    <property type="molecule type" value="Genomic_DNA"/>
</dbReference>
<reference evidence="5" key="1">
    <citation type="journal article" date="2019" name="Int. J. Syst. Evol. Microbiol.">
        <title>The Global Catalogue of Microorganisms (GCM) 10K type strain sequencing project: providing services to taxonomists for standard genome sequencing and annotation.</title>
        <authorList>
            <consortium name="The Broad Institute Genomics Platform"/>
            <consortium name="The Broad Institute Genome Sequencing Center for Infectious Disease"/>
            <person name="Wu L."/>
            <person name="Ma J."/>
        </authorList>
    </citation>
    <scope>NUCLEOTIDE SEQUENCE [LARGE SCALE GENOMIC DNA]</scope>
    <source>
        <strain evidence="5">JCM 17386</strain>
    </source>
</reference>
<comment type="caution">
    <text evidence="4">The sequence shown here is derived from an EMBL/GenBank/DDBJ whole genome shotgun (WGS) entry which is preliminary data.</text>
</comment>
<feature type="domain" description="Glycosyltransferase subfamily 4-like N-terminal" evidence="3">
    <location>
        <begin position="15"/>
        <end position="177"/>
    </location>
</feature>
<evidence type="ECO:0000259" key="3">
    <source>
        <dbReference type="Pfam" id="PF13439"/>
    </source>
</evidence>
<name>A0ABP7XKW5_9FLAO</name>
<accession>A0ABP7XKW5</accession>
<keyword evidence="1" id="KW-0808">Transferase</keyword>
<feature type="domain" description="Glycosyl transferase family 1" evidence="2">
    <location>
        <begin position="190"/>
        <end position="346"/>
    </location>
</feature>
<dbReference type="InterPro" id="IPR028098">
    <property type="entry name" value="Glyco_trans_4-like_N"/>
</dbReference>
<dbReference type="Proteomes" id="UP001501333">
    <property type="component" value="Unassembled WGS sequence"/>
</dbReference>
<dbReference type="InterPro" id="IPR001296">
    <property type="entry name" value="Glyco_trans_1"/>
</dbReference>
<dbReference type="CDD" id="cd03809">
    <property type="entry name" value="GT4_MtfB-like"/>
    <property type="match status" value="1"/>
</dbReference>
<dbReference type="SUPFAM" id="SSF53756">
    <property type="entry name" value="UDP-Glycosyltransferase/glycogen phosphorylase"/>
    <property type="match status" value="1"/>
</dbReference>